<reference evidence="1 2" key="1">
    <citation type="submission" date="2015-04" db="EMBL/GenBank/DDBJ databases">
        <authorList>
            <person name="Syromyatnikov M.Y."/>
            <person name="Popov V.N."/>
        </authorList>
    </citation>
    <scope>NUCLEOTIDE SEQUENCE [LARGE SCALE GENOMIC DNA]</scope>
    <source>
        <strain evidence="1 2">CECT 5292</strain>
    </source>
</reference>
<evidence type="ECO:0000313" key="1">
    <source>
        <dbReference type="EMBL" id="CRK75199.1"/>
    </source>
</evidence>
<proteinExistence type="predicted"/>
<evidence type="ECO:0000313" key="2">
    <source>
        <dbReference type="Proteomes" id="UP000048949"/>
    </source>
</evidence>
<accession>A0A0U1NL11</accession>
<dbReference type="AlphaFoldDB" id="A0A0U1NL11"/>
<organism evidence="1 2">
    <name type="scientific">Nereida ignava</name>
    <dbReference type="NCBI Taxonomy" id="282199"/>
    <lineage>
        <taxon>Bacteria</taxon>
        <taxon>Pseudomonadati</taxon>
        <taxon>Pseudomonadota</taxon>
        <taxon>Alphaproteobacteria</taxon>
        <taxon>Rhodobacterales</taxon>
        <taxon>Roseobacteraceae</taxon>
        <taxon>Nereida</taxon>
    </lineage>
</organism>
<dbReference type="Proteomes" id="UP000048949">
    <property type="component" value="Unassembled WGS sequence"/>
</dbReference>
<name>A0A0U1NL11_9RHOB</name>
<keyword evidence="2" id="KW-1185">Reference proteome</keyword>
<sequence>MYQAATHAGTWQSQALDPTRVRAQKRELNQPSLASNVHLASSFKNTRVAIQTLSNDNYTPHYKSRVMDPTANLYPRAEDGLRSMAAVFSVAQSGKDDGKWLDARPPSMR</sequence>
<protein>
    <submittedName>
        <fullName evidence="1">Uncharacterized protein</fullName>
    </submittedName>
</protein>
<dbReference type="EMBL" id="CVQV01000005">
    <property type="protein sequence ID" value="CRK75199.1"/>
    <property type="molecule type" value="Genomic_DNA"/>
</dbReference>
<gene>
    <name evidence="1" type="ORF">NIG5292_01242</name>
</gene>
<dbReference type="STRING" id="282199.GCA_001049735_01241"/>